<name>A0A2T2NIG9_CORCC</name>
<keyword evidence="3" id="KW-1185">Reference proteome</keyword>
<dbReference type="OrthoDB" id="191139at2759"/>
<sequence length="142" mass="15458">MPQHNTPAGSVAYPGSKSTFQAFLKVGFGQAIAIGLGAGAVGALSVVGASKVEQLFTNRPNSYVPARTIANHLGISPSFYSEHRWVWRIMDQFVDIAAGVSAMPWAWPINEQVVDLLHKGVVRIVVGYLCDCYVRGVDWFYS</sequence>
<dbReference type="Proteomes" id="UP000240883">
    <property type="component" value="Unassembled WGS sequence"/>
</dbReference>
<evidence type="ECO:0000313" key="3">
    <source>
        <dbReference type="Proteomes" id="UP000240883"/>
    </source>
</evidence>
<evidence type="ECO:0000256" key="1">
    <source>
        <dbReference type="SAM" id="Phobius"/>
    </source>
</evidence>
<feature type="transmembrane region" description="Helical" evidence="1">
    <location>
        <begin position="28"/>
        <end position="49"/>
    </location>
</feature>
<keyword evidence="1" id="KW-0812">Transmembrane</keyword>
<keyword evidence="1" id="KW-1133">Transmembrane helix</keyword>
<evidence type="ECO:0000313" key="2">
    <source>
        <dbReference type="EMBL" id="PSN65223.1"/>
    </source>
</evidence>
<protein>
    <submittedName>
        <fullName evidence="2">Uncharacterized protein</fullName>
    </submittedName>
</protein>
<organism evidence="2 3">
    <name type="scientific">Corynespora cassiicola Philippines</name>
    <dbReference type="NCBI Taxonomy" id="1448308"/>
    <lineage>
        <taxon>Eukaryota</taxon>
        <taxon>Fungi</taxon>
        <taxon>Dikarya</taxon>
        <taxon>Ascomycota</taxon>
        <taxon>Pezizomycotina</taxon>
        <taxon>Dothideomycetes</taxon>
        <taxon>Pleosporomycetidae</taxon>
        <taxon>Pleosporales</taxon>
        <taxon>Corynesporascaceae</taxon>
        <taxon>Corynespora</taxon>
    </lineage>
</organism>
<reference evidence="2 3" key="1">
    <citation type="journal article" date="2018" name="Front. Microbiol.">
        <title>Genome-Wide Analysis of Corynespora cassiicola Leaf Fall Disease Putative Effectors.</title>
        <authorList>
            <person name="Lopez D."/>
            <person name="Ribeiro S."/>
            <person name="Label P."/>
            <person name="Fumanal B."/>
            <person name="Venisse J.S."/>
            <person name="Kohler A."/>
            <person name="de Oliveira R.R."/>
            <person name="Labutti K."/>
            <person name="Lipzen A."/>
            <person name="Lail K."/>
            <person name="Bauer D."/>
            <person name="Ohm R.A."/>
            <person name="Barry K.W."/>
            <person name="Spatafora J."/>
            <person name="Grigoriev I.V."/>
            <person name="Martin F.M."/>
            <person name="Pujade-Renaud V."/>
        </authorList>
    </citation>
    <scope>NUCLEOTIDE SEQUENCE [LARGE SCALE GENOMIC DNA]</scope>
    <source>
        <strain evidence="2 3">Philippines</strain>
    </source>
</reference>
<keyword evidence="1" id="KW-0472">Membrane</keyword>
<proteinExistence type="predicted"/>
<dbReference type="EMBL" id="KZ678137">
    <property type="protein sequence ID" value="PSN65223.1"/>
    <property type="molecule type" value="Genomic_DNA"/>
</dbReference>
<dbReference type="AlphaFoldDB" id="A0A2T2NIG9"/>
<gene>
    <name evidence="2" type="ORF">BS50DRAFT_601679</name>
</gene>
<accession>A0A2T2NIG9</accession>